<keyword evidence="12" id="KW-1185">Reference proteome</keyword>
<evidence type="ECO:0000256" key="8">
    <source>
        <dbReference type="ARBA" id="ARBA00023180"/>
    </source>
</evidence>
<evidence type="ECO:0000256" key="5">
    <source>
        <dbReference type="ARBA" id="ARBA00022989"/>
    </source>
</evidence>
<evidence type="ECO:0000313" key="11">
    <source>
        <dbReference type="EMBL" id="KAK3746131.1"/>
    </source>
</evidence>
<comment type="similarity">
    <text evidence="2">Belongs to the TMEM59 family.</text>
</comment>
<feature type="signal peptide" evidence="10">
    <location>
        <begin position="1"/>
        <end position="26"/>
    </location>
</feature>
<reference evidence="11" key="1">
    <citation type="journal article" date="2023" name="G3 (Bethesda)">
        <title>A reference genome for the long-term kleptoplast-retaining sea slug Elysia crispata morphotype clarki.</title>
        <authorList>
            <person name="Eastman K.E."/>
            <person name="Pendleton A.L."/>
            <person name="Shaikh M.A."/>
            <person name="Suttiyut T."/>
            <person name="Ogas R."/>
            <person name="Tomko P."/>
            <person name="Gavelis G."/>
            <person name="Widhalm J.R."/>
            <person name="Wisecaver J.H."/>
        </authorList>
    </citation>
    <scope>NUCLEOTIDE SEQUENCE</scope>
    <source>
        <strain evidence="11">ECLA1</strain>
    </source>
</reference>
<evidence type="ECO:0000256" key="1">
    <source>
        <dbReference type="ARBA" id="ARBA00004614"/>
    </source>
</evidence>
<keyword evidence="7 9" id="KW-0472">Membrane</keyword>
<evidence type="ECO:0000256" key="10">
    <source>
        <dbReference type="SAM" id="SignalP"/>
    </source>
</evidence>
<dbReference type="PANTHER" id="PTHR28652:SF2">
    <property type="entry name" value="TRANSMEMBRANE PROTEIN 59-LIKE PROTEIN"/>
    <property type="match status" value="1"/>
</dbReference>
<keyword evidence="3 9" id="KW-0812">Transmembrane</keyword>
<evidence type="ECO:0000256" key="4">
    <source>
        <dbReference type="ARBA" id="ARBA00022729"/>
    </source>
</evidence>
<dbReference type="GO" id="GO:0000139">
    <property type="term" value="C:Golgi membrane"/>
    <property type="evidence" value="ECO:0007669"/>
    <property type="project" value="UniProtKB-SubCell"/>
</dbReference>
<gene>
    <name evidence="11" type="ORF">RRG08_003571</name>
</gene>
<name>A0AAE0YHI8_9GAST</name>
<dbReference type="Proteomes" id="UP001283361">
    <property type="component" value="Unassembled WGS sequence"/>
</dbReference>
<keyword evidence="5 9" id="KW-1133">Transmembrane helix</keyword>
<protein>
    <recommendedName>
        <fullName evidence="13">Transmembrane protein 59</fullName>
    </recommendedName>
</protein>
<dbReference type="Pfam" id="PF12280">
    <property type="entry name" value="BSMAP"/>
    <property type="match status" value="1"/>
</dbReference>
<comment type="caution">
    <text evidence="11">The sequence shown here is derived from an EMBL/GenBank/DDBJ whole genome shotgun (WGS) entry which is preliminary data.</text>
</comment>
<comment type="subcellular location">
    <subcellularLocation>
        <location evidence="1">Golgi apparatus membrane</location>
        <topology evidence="1">Single-pass type I membrane protein</topology>
    </subcellularLocation>
</comment>
<evidence type="ECO:0000256" key="9">
    <source>
        <dbReference type="SAM" id="Phobius"/>
    </source>
</evidence>
<organism evidence="11 12">
    <name type="scientific">Elysia crispata</name>
    <name type="common">lettuce slug</name>
    <dbReference type="NCBI Taxonomy" id="231223"/>
    <lineage>
        <taxon>Eukaryota</taxon>
        <taxon>Metazoa</taxon>
        <taxon>Spiralia</taxon>
        <taxon>Lophotrochozoa</taxon>
        <taxon>Mollusca</taxon>
        <taxon>Gastropoda</taxon>
        <taxon>Heterobranchia</taxon>
        <taxon>Euthyneura</taxon>
        <taxon>Panpulmonata</taxon>
        <taxon>Sacoglossa</taxon>
        <taxon>Placobranchoidea</taxon>
        <taxon>Plakobranchidae</taxon>
        <taxon>Elysia</taxon>
    </lineage>
</organism>
<dbReference type="AlphaFoldDB" id="A0AAE0YHI8"/>
<evidence type="ECO:0000313" key="12">
    <source>
        <dbReference type="Proteomes" id="UP001283361"/>
    </source>
</evidence>
<keyword evidence="4 10" id="KW-0732">Signal</keyword>
<evidence type="ECO:0000256" key="2">
    <source>
        <dbReference type="ARBA" id="ARBA00009643"/>
    </source>
</evidence>
<evidence type="ECO:0008006" key="13">
    <source>
        <dbReference type="Google" id="ProtNLM"/>
    </source>
</evidence>
<sequence length="307" mass="34593">MSLTLRDQIFMSFLLSLFASVPEATSLLDSTDGNVACKEFCRKKFAADFFRKNALESLEDSCRRGCRFYSISDVLNKTADHIITQKFCYDNCYDAYLGYYKENEACRTGCSHQQPFKMKTTREGLEKAQPHGRENVLSILYPILQIHNLYKSVQKGSWSFFTVQDKKGNSGDLVIVQTESSNQPRVEDHFFGKETGPHSDESEDLNLLQSKTTPRVSAVNWFTNLPQSTGMPGTFLFILLLLPALALVWLCVSAAETAPDQYMKLSVKPSDLKYIHKLPEKEGILALYPQAAVGARPLPSKMTVDKL</sequence>
<evidence type="ECO:0000256" key="6">
    <source>
        <dbReference type="ARBA" id="ARBA00023034"/>
    </source>
</evidence>
<accession>A0AAE0YHI8</accession>
<evidence type="ECO:0000256" key="3">
    <source>
        <dbReference type="ARBA" id="ARBA00022692"/>
    </source>
</evidence>
<dbReference type="InterPro" id="IPR022065">
    <property type="entry name" value="Uncharacterised_TMEM59"/>
</dbReference>
<feature type="transmembrane region" description="Helical" evidence="9">
    <location>
        <begin position="235"/>
        <end position="255"/>
    </location>
</feature>
<proteinExistence type="inferred from homology"/>
<keyword evidence="8" id="KW-0325">Glycoprotein</keyword>
<dbReference type="PANTHER" id="PTHR28652">
    <property type="entry name" value="TRANSMEMBRANE PROTEIN 59-LIKE PROTEIN"/>
    <property type="match status" value="1"/>
</dbReference>
<dbReference type="EMBL" id="JAWDGP010006167">
    <property type="protein sequence ID" value="KAK3746131.1"/>
    <property type="molecule type" value="Genomic_DNA"/>
</dbReference>
<evidence type="ECO:0000256" key="7">
    <source>
        <dbReference type="ARBA" id="ARBA00023136"/>
    </source>
</evidence>
<feature type="chain" id="PRO_5042070945" description="Transmembrane protein 59" evidence="10">
    <location>
        <begin position="27"/>
        <end position="307"/>
    </location>
</feature>
<keyword evidence="6" id="KW-0333">Golgi apparatus</keyword>